<reference evidence="2 3" key="1">
    <citation type="submission" date="2018-03" db="EMBL/GenBank/DDBJ databases">
        <title>Bacteriophage NCPPB3778 and a type I-E CRISPR drive the evolution of the US Biological Select Agent, Rathayibacter toxicus.</title>
        <authorList>
            <person name="Davis E.W.II."/>
            <person name="Tabima J.F."/>
            <person name="Weisberg A.J."/>
            <person name="Dantas Lopes L."/>
            <person name="Wiseman M.S."/>
            <person name="Wiseman M.S."/>
            <person name="Pupko T."/>
            <person name="Belcher M.S."/>
            <person name="Sechler A.J."/>
            <person name="Tancos M.A."/>
            <person name="Schroeder B.K."/>
            <person name="Murray T.D."/>
            <person name="Luster D.G."/>
            <person name="Schneider W.L."/>
            <person name="Rogers E."/>
            <person name="Andreote F.D."/>
            <person name="Grunwald N.J."/>
            <person name="Putnam M.L."/>
            <person name="Chang J.H."/>
        </authorList>
    </citation>
    <scope>NUCLEOTIDE SEQUENCE [LARGE SCALE GENOMIC DNA]</scope>
    <source>
        <strain evidence="2 3">DSM 15932</strain>
    </source>
</reference>
<sequence>MEEQGTWKISKKEKGSKQVHYSDRYDPVLRAALQTLADRETQRTGTKISVSTVIANLTTRNGSFAIEKRKEIRQILRTLKKENTHG</sequence>
<evidence type="ECO:0000256" key="1">
    <source>
        <dbReference type="SAM" id="MobiDB-lite"/>
    </source>
</evidence>
<name>A0A3T0SYP3_9MICO</name>
<evidence type="ECO:0000313" key="2">
    <source>
        <dbReference type="EMBL" id="AZZ51409.1"/>
    </source>
</evidence>
<feature type="compositionally biased region" description="Basic and acidic residues" evidence="1">
    <location>
        <begin position="10"/>
        <end position="20"/>
    </location>
</feature>
<dbReference type="AlphaFoldDB" id="A0A3T0SYP3"/>
<evidence type="ECO:0000313" key="3">
    <source>
        <dbReference type="Proteomes" id="UP000285317"/>
    </source>
</evidence>
<accession>A0A3T0SYP3</accession>
<gene>
    <name evidence="2" type="ORF">C1I64_04705</name>
</gene>
<organism evidence="2 3">
    <name type="scientific">Rathayibacter festucae DSM 15932</name>
    <dbReference type="NCBI Taxonomy" id="1328866"/>
    <lineage>
        <taxon>Bacteria</taxon>
        <taxon>Bacillati</taxon>
        <taxon>Actinomycetota</taxon>
        <taxon>Actinomycetes</taxon>
        <taxon>Micrococcales</taxon>
        <taxon>Microbacteriaceae</taxon>
        <taxon>Rathayibacter</taxon>
    </lineage>
</organism>
<dbReference type="KEGG" id="rfs:C1I64_04705"/>
<dbReference type="RefSeq" id="WP_127886360.1">
    <property type="nucleotide sequence ID" value="NZ_CP028137.1"/>
</dbReference>
<protein>
    <submittedName>
        <fullName evidence="2">Uncharacterized protein</fullName>
    </submittedName>
</protein>
<proteinExistence type="predicted"/>
<dbReference type="EMBL" id="CP028137">
    <property type="protein sequence ID" value="AZZ51409.1"/>
    <property type="molecule type" value="Genomic_DNA"/>
</dbReference>
<feature type="region of interest" description="Disordered" evidence="1">
    <location>
        <begin position="1"/>
        <end position="20"/>
    </location>
</feature>
<dbReference type="Proteomes" id="UP000285317">
    <property type="component" value="Chromosome"/>
</dbReference>